<dbReference type="Proteomes" id="UP000325787">
    <property type="component" value="Chromosome"/>
</dbReference>
<name>A0A5Q0H7L4_SACSY</name>
<feature type="transmembrane region" description="Helical" evidence="6">
    <location>
        <begin position="213"/>
        <end position="236"/>
    </location>
</feature>
<evidence type="ECO:0000313" key="7">
    <source>
        <dbReference type="EMBL" id="QFZ22238.1"/>
    </source>
</evidence>
<evidence type="ECO:0000256" key="6">
    <source>
        <dbReference type="SAM" id="Phobius"/>
    </source>
</evidence>
<keyword evidence="2" id="KW-1003">Cell membrane</keyword>
<dbReference type="InterPro" id="IPR011701">
    <property type="entry name" value="MFS"/>
</dbReference>
<protein>
    <submittedName>
        <fullName evidence="7">MFS transporter</fullName>
    </submittedName>
</protein>
<feature type="transmembrane region" description="Helical" evidence="6">
    <location>
        <begin position="300"/>
        <end position="319"/>
    </location>
</feature>
<keyword evidence="5 6" id="KW-0472">Membrane</keyword>
<evidence type="ECO:0000256" key="2">
    <source>
        <dbReference type="ARBA" id="ARBA00022475"/>
    </source>
</evidence>
<dbReference type="Gene3D" id="1.20.1250.20">
    <property type="entry name" value="MFS general substrate transporter like domains"/>
    <property type="match status" value="1"/>
</dbReference>
<sequence>MSRGWVRLQAVAVSGSVAEGLMVTLLPWLATTITDDPRQVSLVNVVGQAPWLLFSLFAGVLIDRVRRSAVLAAAYLVQLCAALVVGVAGLVDGLGLPLLLAVAFVVTSAQVLGDGASGALVPEVVPPDRLPAANTRMIVLDRGVVQFGVPPVMGLLVGVGLGAPAWVAVVAALVALVLVRGLRSAPVPPSDRHPLRDIGEGLRYLVRTRLLRSITLAVALGSFAASAMNAMLVLYAQDVLHLGPVGYGVLLASMAAGWVASSFVTGRVVARLGYAWAMRWAQVGMVVGAALMAVLPPWPWAVAAVAFAESAVVMVWNVCSQSSRQRFTPAGLLGRVLTSHRALAWGLTPLGALAGGLVAAGFGLREVWVAAALVQLGALVVALVGLSPRAFSEAEREEARRLAAGGVVGV</sequence>
<dbReference type="CDD" id="cd06173">
    <property type="entry name" value="MFS_MefA_like"/>
    <property type="match status" value="1"/>
</dbReference>
<dbReference type="PANTHER" id="PTHR23513">
    <property type="entry name" value="INTEGRAL MEMBRANE EFFLUX PROTEIN-RELATED"/>
    <property type="match status" value="1"/>
</dbReference>
<evidence type="ECO:0000256" key="3">
    <source>
        <dbReference type="ARBA" id="ARBA00022692"/>
    </source>
</evidence>
<dbReference type="GO" id="GO:0022857">
    <property type="term" value="F:transmembrane transporter activity"/>
    <property type="evidence" value="ECO:0007669"/>
    <property type="project" value="InterPro"/>
</dbReference>
<reference evidence="8" key="1">
    <citation type="journal article" date="2021" name="Curr. Microbiol.">
        <title>Complete genome of nocamycin-producing strain Saccharothrix syringae NRRL B-16468 reveals the biosynthetic potential for secondary metabolites.</title>
        <authorList>
            <person name="Mo X."/>
            <person name="Yang S."/>
        </authorList>
    </citation>
    <scope>NUCLEOTIDE SEQUENCE [LARGE SCALE GENOMIC DNA]</scope>
    <source>
        <strain evidence="8">ATCC 51364 / DSM 43886 / JCM 6844 / KCTC 9398 / NBRC 14523 / NRRL B-16468 / INA 2240</strain>
    </source>
</reference>
<evidence type="ECO:0000256" key="4">
    <source>
        <dbReference type="ARBA" id="ARBA00022989"/>
    </source>
</evidence>
<comment type="subcellular location">
    <subcellularLocation>
        <location evidence="1">Cell membrane</location>
        <topology evidence="1">Multi-pass membrane protein</topology>
    </subcellularLocation>
</comment>
<dbReference type="GO" id="GO:0005886">
    <property type="term" value="C:plasma membrane"/>
    <property type="evidence" value="ECO:0007669"/>
    <property type="project" value="UniProtKB-SubCell"/>
</dbReference>
<keyword evidence="8" id="KW-1185">Reference proteome</keyword>
<dbReference type="KEGG" id="ssyi:EKG83_36790"/>
<dbReference type="InterPro" id="IPR036259">
    <property type="entry name" value="MFS_trans_sf"/>
</dbReference>
<keyword evidence="4 6" id="KW-1133">Transmembrane helix</keyword>
<keyword evidence="3 6" id="KW-0812">Transmembrane</keyword>
<evidence type="ECO:0000313" key="8">
    <source>
        <dbReference type="Proteomes" id="UP000325787"/>
    </source>
</evidence>
<feature type="transmembrane region" description="Helical" evidence="6">
    <location>
        <begin position="242"/>
        <end position="264"/>
    </location>
</feature>
<feature type="transmembrane region" description="Helical" evidence="6">
    <location>
        <begin position="368"/>
        <end position="386"/>
    </location>
</feature>
<evidence type="ECO:0000256" key="1">
    <source>
        <dbReference type="ARBA" id="ARBA00004651"/>
    </source>
</evidence>
<feature type="transmembrane region" description="Helical" evidence="6">
    <location>
        <begin position="152"/>
        <end position="179"/>
    </location>
</feature>
<feature type="transmembrane region" description="Helical" evidence="6">
    <location>
        <begin position="342"/>
        <end position="362"/>
    </location>
</feature>
<dbReference type="OrthoDB" id="145388at2"/>
<dbReference type="AlphaFoldDB" id="A0A5Q0H7L4"/>
<feature type="transmembrane region" description="Helical" evidence="6">
    <location>
        <begin position="276"/>
        <end position="294"/>
    </location>
</feature>
<feature type="transmembrane region" description="Helical" evidence="6">
    <location>
        <begin position="12"/>
        <end position="30"/>
    </location>
</feature>
<accession>A0A5Q0H7L4</accession>
<gene>
    <name evidence="7" type="ORF">EKG83_36790</name>
</gene>
<dbReference type="SUPFAM" id="SSF103473">
    <property type="entry name" value="MFS general substrate transporter"/>
    <property type="match status" value="1"/>
</dbReference>
<feature type="transmembrane region" description="Helical" evidence="6">
    <location>
        <begin position="69"/>
        <end position="91"/>
    </location>
</feature>
<dbReference type="RefSeq" id="WP_033428078.1">
    <property type="nucleotide sequence ID" value="NZ_CP034550.1"/>
</dbReference>
<proteinExistence type="predicted"/>
<feature type="transmembrane region" description="Helical" evidence="6">
    <location>
        <begin position="42"/>
        <end position="62"/>
    </location>
</feature>
<evidence type="ECO:0000256" key="5">
    <source>
        <dbReference type="ARBA" id="ARBA00023136"/>
    </source>
</evidence>
<dbReference type="PANTHER" id="PTHR23513:SF6">
    <property type="entry name" value="MAJOR FACILITATOR SUPERFAMILY ASSOCIATED DOMAIN-CONTAINING PROTEIN"/>
    <property type="match status" value="1"/>
</dbReference>
<dbReference type="Pfam" id="PF07690">
    <property type="entry name" value="MFS_1"/>
    <property type="match status" value="1"/>
</dbReference>
<organism evidence="7 8">
    <name type="scientific">Saccharothrix syringae</name>
    <name type="common">Nocardiopsis syringae</name>
    <dbReference type="NCBI Taxonomy" id="103733"/>
    <lineage>
        <taxon>Bacteria</taxon>
        <taxon>Bacillati</taxon>
        <taxon>Actinomycetota</taxon>
        <taxon>Actinomycetes</taxon>
        <taxon>Pseudonocardiales</taxon>
        <taxon>Pseudonocardiaceae</taxon>
        <taxon>Saccharothrix</taxon>
    </lineage>
</organism>
<dbReference type="EMBL" id="CP034550">
    <property type="protein sequence ID" value="QFZ22238.1"/>
    <property type="molecule type" value="Genomic_DNA"/>
</dbReference>